<evidence type="ECO:0000256" key="4">
    <source>
        <dbReference type="ARBA" id="ARBA00022737"/>
    </source>
</evidence>
<feature type="chain" id="PRO_5005326306" evidence="9">
    <location>
        <begin position="24"/>
        <end position="325"/>
    </location>
</feature>
<protein>
    <submittedName>
        <fullName evidence="12">EGF-like domain-containing protein</fullName>
    </submittedName>
</protein>
<keyword evidence="11" id="KW-1185">Reference proteome</keyword>
<evidence type="ECO:0000256" key="2">
    <source>
        <dbReference type="ARBA" id="ARBA00022536"/>
    </source>
</evidence>
<evidence type="ECO:0000259" key="10">
    <source>
        <dbReference type="PROSITE" id="PS50026"/>
    </source>
</evidence>
<dbReference type="SUPFAM" id="SSF57196">
    <property type="entry name" value="EGF/Laminin"/>
    <property type="match status" value="1"/>
</dbReference>
<dbReference type="PROSITE" id="PS00022">
    <property type="entry name" value="EGF_1"/>
    <property type="match status" value="1"/>
</dbReference>
<dbReference type="Pfam" id="PF11938">
    <property type="entry name" value="DUF3456"/>
    <property type="match status" value="1"/>
</dbReference>
<proteinExistence type="predicted"/>
<dbReference type="InterPro" id="IPR018097">
    <property type="entry name" value="EGF_Ca-bd_CS"/>
</dbReference>
<dbReference type="InterPro" id="IPR000152">
    <property type="entry name" value="EGF-type_Asp/Asn_hydroxyl_site"/>
</dbReference>
<keyword evidence="5" id="KW-0256">Endoplasmic reticulum</keyword>
<dbReference type="FunFam" id="2.10.25.10:FF:000038">
    <property type="entry name" value="Fibrillin 2"/>
    <property type="match status" value="1"/>
</dbReference>
<keyword evidence="8" id="KW-0472">Membrane</keyword>
<keyword evidence="6 7" id="KW-1015">Disulfide bond</keyword>
<evidence type="ECO:0000256" key="5">
    <source>
        <dbReference type="ARBA" id="ARBA00022824"/>
    </source>
</evidence>
<keyword evidence="3 9" id="KW-0732">Signal</keyword>
<organism evidence="11 12">
    <name type="scientific">Angiostrongylus cantonensis</name>
    <name type="common">Rat lungworm</name>
    <dbReference type="NCBI Taxonomy" id="6313"/>
    <lineage>
        <taxon>Eukaryota</taxon>
        <taxon>Metazoa</taxon>
        <taxon>Ecdysozoa</taxon>
        <taxon>Nematoda</taxon>
        <taxon>Chromadorea</taxon>
        <taxon>Rhabditida</taxon>
        <taxon>Rhabditina</taxon>
        <taxon>Rhabditomorpha</taxon>
        <taxon>Strongyloidea</taxon>
        <taxon>Metastrongylidae</taxon>
        <taxon>Angiostrongylus</taxon>
    </lineage>
</organism>
<dbReference type="PROSITE" id="PS01248">
    <property type="entry name" value="EGF_LAM_1"/>
    <property type="match status" value="1"/>
</dbReference>
<evidence type="ECO:0000313" key="11">
    <source>
        <dbReference type="Proteomes" id="UP000035642"/>
    </source>
</evidence>
<dbReference type="InterPro" id="IPR001881">
    <property type="entry name" value="EGF-like_Ca-bd_dom"/>
</dbReference>
<evidence type="ECO:0000256" key="6">
    <source>
        <dbReference type="ARBA" id="ARBA00023157"/>
    </source>
</evidence>
<feature type="domain" description="EGF-like" evidence="10">
    <location>
        <begin position="211"/>
        <end position="251"/>
    </location>
</feature>
<dbReference type="InterPro" id="IPR021852">
    <property type="entry name" value="DUF3456"/>
</dbReference>
<keyword evidence="8" id="KW-1133">Transmembrane helix</keyword>
<evidence type="ECO:0000256" key="3">
    <source>
        <dbReference type="ARBA" id="ARBA00022729"/>
    </source>
</evidence>
<keyword evidence="8" id="KW-0812">Transmembrane</keyword>
<dbReference type="WBParaSite" id="ACAC_0000292501-mRNA-1">
    <property type="protein sequence ID" value="ACAC_0000292501-mRNA-1"/>
    <property type="gene ID" value="ACAC_0000292501"/>
</dbReference>
<dbReference type="STRING" id="6313.A0A0K0CZ09"/>
<feature type="transmembrane region" description="Helical" evidence="8">
    <location>
        <begin position="291"/>
        <end position="310"/>
    </location>
</feature>
<dbReference type="InterPro" id="IPR000742">
    <property type="entry name" value="EGF"/>
</dbReference>
<accession>A0A0K0CZ09</accession>
<dbReference type="InterPro" id="IPR002049">
    <property type="entry name" value="LE_dom"/>
</dbReference>
<feature type="disulfide bond" evidence="7">
    <location>
        <begin position="148"/>
        <end position="157"/>
    </location>
</feature>
<reference evidence="12" key="2">
    <citation type="submission" date="2017-02" db="UniProtKB">
        <authorList>
            <consortium name="WormBaseParasite"/>
        </authorList>
    </citation>
    <scope>IDENTIFICATION</scope>
</reference>
<comment type="subcellular location">
    <subcellularLocation>
        <location evidence="1">Endoplasmic reticulum</location>
    </subcellularLocation>
</comment>
<keyword evidence="2 7" id="KW-0245">EGF-like domain</keyword>
<dbReference type="PANTHER" id="PTHR24039">
    <property type="entry name" value="FIBRILLIN-RELATED"/>
    <property type="match status" value="1"/>
</dbReference>
<dbReference type="Proteomes" id="UP000035642">
    <property type="component" value="Unassembled WGS sequence"/>
</dbReference>
<keyword evidence="4" id="KW-0677">Repeat</keyword>
<dbReference type="PROSITE" id="PS50026">
    <property type="entry name" value="EGF_3"/>
    <property type="match status" value="2"/>
</dbReference>
<dbReference type="Gene3D" id="2.10.25.10">
    <property type="entry name" value="Laminin"/>
    <property type="match status" value="2"/>
</dbReference>
<dbReference type="GO" id="GO:0005783">
    <property type="term" value="C:endoplasmic reticulum"/>
    <property type="evidence" value="ECO:0007669"/>
    <property type="project" value="UniProtKB-SubCell"/>
</dbReference>
<evidence type="ECO:0000313" key="12">
    <source>
        <dbReference type="WBParaSite" id="ACAC_0000292501-mRNA-1"/>
    </source>
</evidence>
<dbReference type="InterPro" id="IPR049883">
    <property type="entry name" value="NOTCH1_EGF-like"/>
</dbReference>
<reference evidence="11" key="1">
    <citation type="submission" date="2012-09" db="EMBL/GenBank/DDBJ databases">
        <authorList>
            <person name="Martin A.A."/>
        </authorList>
    </citation>
    <scope>NUCLEOTIDE SEQUENCE</scope>
</reference>
<dbReference type="CDD" id="cd00054">
    <property type="entry name" value="EGF_CA"/>
    <property type="match status" value="1"/>
</dbReference>
<feature type="transmembrane region" description="Helical" evidence="8">
    <location>
        <begin position="267"/>
        <end position="286"/>
    </location>
</feature>
<dbReference type="Pfam" id="PF07645">
    <property type="entry name" value="EGF_CA"/>
    <property type="match status" value="1"/>
</dbReference>
<feature type="signal peptide" evidence="9">
    <location>
        <begin position="1"/>
        <end position="23"/>
    </location>
</feature>
<dbReference type="GO" id="GO:0005509">
    <property type="term" value="F:calcium ion binding"/>
    <property type="evidence" value="ECO:0007669"/>
    <property type="project" value="InterPro"/>
</dbReference>
<dbReference type="PROSITE" id="PS00010">
    <property type="entry name" value="ASX_HYDROXYL"/>
    <property type="match status" value="1"/>
</dbReference>
<dbReference type="CDD" id="cd00055">
    <property type="entry name" value="EGF_Lam"/>
    <property type="match status" value="1"/>
</dbReference>
<evidence type="ECO:0000256" key="8">
    <source>
        <dbReference type="SAM" id="Phobius"/>
    </source>
</evidence>
<dbReference type="SMART" id="SM00179">
    <property type="entry name" value="EGF_CA"/>
    <property type="match status" value="1"/>
</dbReference>
<dbReference type="AlphaFoldDB" id="A0A0K0CZ09"/>
<dbReference type="SMART" id="SM00181">
    <property type="entry name" value="EGF"/>
    <property type="match status" value="2"/>
</dbReference>
<feature type="domain" description="EGF-like" evidence="10">
    <location>
        <begin position="119"/>
        <end position="158"/>
    </location>
</feature>
<evidence type="ECO:0000256" key="7">
    <source>
        <dbReference type="PROSITE-ProRule" id="PRU00076"/>
    </source>
</evidence>
<dbReference type="PROSITE" id="PS01186">
    <property type="entry name" value="EGF_2"/>
    <property type="match status" value="1"/>
</dbReference>
<name>A0A0K0CZ09_ANGCA</name>
<comment type="caution">
    <text evidence="7">Lacks conserved residue(s) required for the propagation of feature annotation.</text>
</comment>
<dbReference type="PROSITE" id="PS01187">
    <property type="entry name" value="EGF_CA"/>
    <property type="match status" value="1"/>
</dbReference>
<sequence length="325" mass="36079">MINLTGVELLSFCLVNISFFVMASQDDLINKECRYCHFLVATFEGLRKTARNHFAGGDTAWEERNLGKYCAHLVEEYEEILEEYYYKHQSSNMTAWLCESRLEVCCPDGHYGKDCTKCPGLELSGSVCFAHGSCHGDGSRSGTGACKCDHGYSGNMCRKCAPDFFEKSKSENSIACEKCFDACAGGCTGAGPKACVRCRSGWTKTEEGCVDIDECEIEKSCTKANEKCVNEAGSFRCECVEGYKREGDECVLDVEAKPYRMLIPPDTMLKIISMLSLAAIIAFVVWRRSTLLLFLTAIAVVLIIFIDMNVNPESVSDEVKQYLSL</sequence>
<evidence type="ECO:0000256" key="1">
    <source>
        <dbReference type="ARBA" id="ARBA00004240"/>
    </source>
</evidence>
<evidence type="ECO:0000256" key="9">
    <source>
        <dbReference type="SAM" id="SignalP"/>
    </source>
</evidence>